<dbReference type="Proteomes" id="UP001595579">
    <property type="component" value="Unassembled WGS sequence"/>
</dbReference>
<gene>
    <name evidence="1" type="ORF">ACFOEV_16675</name>
</gene>
<sequence>MAKDFGQSGQGLQDALLGQPARLLFNDSALMVDVTSACDEMAGPLRRLSGSSSEASWCGDSLKHQMLEAAQRWKALACGERSLLNWLDEVPGAGETLKDFVDFVALTRALAAQRSGSGWPRLEHLLGLAALRLKLDPASELAETTAERLGLVIHRPGIVDHREIAAACSLRLATVRNALSRREMHYRRGQGVVIGEAVDWMIKRKGFLYPVVNAASRERRINGRLAATHLAKLPEVELRRQISRLRLSEWQVRASGQRFAINSQGIQHCLVMLPIDDAEPLYRLGVQALENRSHDPGARLYLESFPTAPGQRLWQCQVPTMAVLDALIAYLARQAGDAEAAPTREHADS</sequence>
<accession>A0ABV7LRT5</accession>
<dbReference type="EMBL" id="JBHRUG010000031">
    <property type="protein sequence ID" value="MFC3285234.1"/>
    <property type="molecule type" value="Genomic_DNA"/>
</dbReference>
<organism evidence="1 2">
    <name type="scientific">Litchfieldella rifensis</name>
    <dbReference type="NCBI Taxonomy" id="762643"/>
    <lineage>
        <taxon>Bacteria</taxon>
        <taxon>Pseudomonadati</taxon>
        <taxon>Pseudomonadota</taxon>
        <taxon>Gammaproteobacteria</taxon>
        <taxon>Oceanospirillales</taxon>
        <taxon>Halomonadaceae</taxon>
        <taxon>Litchfieldella</taxon>
    </lineage>
</organism>
<reference evidence="2" key="1">
    <citation type="journal article" date="2019" name="Int. J. Syst. Evol. Microbiol.">
        <title>The Global Catalogue of Microorganisms (GCM) 10K type strain sequencing project: providing services to taxonomists for standard genome sequencing and annotation.</title>
        <authorList>
            <consortium name="The Broad Institute Genomics Platform"/>
            <consortium name="The Broad Institute Genome Sequencing Center for Infectious Disease"/>
            <person name="Wu L."/>
            <person name="Ma J."/>
        </authorList>
    </citation>
    <scope>NUCLEOTIDE SEQUENCE [LARGE SCALE GENOMIC DNA]</scope>
    <source>
        <strain evidence="2">CECT 7698</strain>
    </source>
</reference>
<name>A0ABV7LRT5_9GAMM</name>
<evidence type="ECO:0000313" key="2">
    <source>
        <dbReference type="Proteomes" id="UP001595579"/>
    </source>
</evidence>
<proteinExistence type="predicted"/>
<keyword evidence="2" id="KW-1185">Reference proteome</keyword>
<comment type="caution">
    <text evidence="1">The sequence shown here is derived from an EMBL/GenBank/DDBJ whole genome shotgun (WGS) entry which is preliminary data.</text>
</comment>
<protein>
    <submittedName>
        <fullName evidence="1">Uncharacterized protein</fullName>
    </submittedName>
</protein>
<dbReference type="RefSeq" id="WP_386775970.1">
    <property type="nucleotide sequence ID" value="NZ_JBHRUG010000031.1"/>
</dbReference>
<evidence type="ECO:0000313" key="1">
    <source>
        <dbReference type="EMBL" id="MFC3285234.1"/>
    </source>
</evidence>